<dbReference type="GO" id="GO:0016757">
    <property type="term" value="F:glycosyltransferase activity"/>
    <property type="evidence" value="ECO:0007669"/>
    <property type="project" value="UniProtKB-KW"/>
</dbReference>
<dbReference type="PANTHER" id="PTHR12526:SF600">
    <property type="entry name" value="GLYCOSYL TRANSFERASE GROUP 1"/>
    <property type="match status" value="1"/>
</dbReference>
<keyword evidence="1 3" id="KW-0808">Transferase</keyword>
<dbReference type="Proteomes" id="UP001602013">
    <property type="component" value="Unassembled WGS sequence"/>
</dbReference>
<evidence type="ECO:0000313" key="4">
    <source>
        <dbReference type="Proteomes" id="UP001602013"/>
    </source>
</evidence>
<accession>A0ABW6SH63</accession>
<proteinExistence type="predicted"/>
<dbReference type="RefSeq" id="WP_387408457.1">
    <property type="nucleotide sequence ID" value="NZ_JBIASD010000001.1"/>
</dbReference>
<dbReference type="PANTHER" id="PTHR12526">
    <property type="entry name" value="GLYCOSYLTRANSFERASE"/>
    <property type="match status" value="1"/>
</dbReference>
<evidence type="ECO:0000313" key="3">
    <source>
        <dbReference type="EMBL" id="MFF3664342.1"/>
    </source>
</evidence>
<gene>
    <name evidence="3" type="ORF">ACFYXI_02020</name>
</gene>
<dbReference type="Gene3D" id="3.40.50.2000">
    <property type="entry name" value="Glycogen Phosphorylase B"/>
    <property type="match status" value="1"/>
</dbReference>
<reference evidence="3 4" key="1">
    <citation type="submission" date="2024-10" db="EMBL/GenBank/DDBJ databases">
        <title>The Natural Products Discovery Center: Release of the First 8490 Sequenced Strains for Exploring Actinobacteria Biosynthetic Diversity.</title>
        <authorList>
            <person name="Kalkreuter E."/>
            <person name="Kautsar S.A."/>
            <person name="Yang D."/>
            <person name="Bader C.D."/>
            <person name="Teijaro C.N."/>
            <person name="Fluegel L."/>
            <person name="Davis C.M."/>
            <person name="Simpson J.R."/>
            <person name="Lauterbach L."/>
            <person name="Steele A.D."/>
            <person name="Gui C."/>
            <person name="Meng S."/>
            <person name="Li G."/>
            <person name="Viehrig K."/>
            <person name="Ye F."/>
            <person name="Su P."/>
            <person name="Kiefer A.F."/>
            <person name="Nichols A."/>
            <person name="Cepeda A.J."/>
            <person name="Yan W."/>
            <person name="Fan B."/>
            <person name="Jiang Y."/>
            <person name="Adhikari A."/>
            <person name="Zheng C.-J."/>
            <person name="Schuster L."/>
            <person name="Cowan T.M."/>
            <person name="Smanski M.J."/>
            <person name="Chevrette M.G."/>
            <person name="De Carvalho L.P.S."/>
            <person name="Shen B."/>
        </authorList>
    </citation>
    <scope>NUCLEOTIDE SEQUENCE [LARGE SCALE GENOMIC DNA]</scope>
    <source>
        <strain evidence="3 4">NPDC002173</strain>
    </source>
</reference>
<evidence type="ECO:0000256" key="1">
    <source>
        <dbReference type="ARBA" id="ARBA00022679"/>
    </source>
</evidence>
<dbReference type="CDD" id="cd03801">
    <property type="entry name" value="GT4_PimA-like"/>
    <property type="match status" value="1"/>
</dbReference>
<feature type="domain" description="Glycosyl transferase family 1" evidence="2">
    <location>
        <begin position="174"/>
        <end position="304"/>
    </location>
</feature>
<evidence type="ECO:0000259" key="2">
    <source>
        <dbReference type="Pfam" id="PF00534"/>
    </source>
</evidence>
<sequence length="391" mass="42085">MRVCVGTIVHHPEDARIAHRQIRALLDAGHQVTYVAPFTHCNVTPPPEIRAVDVPRAVGPRRLKALRAARAALAKGCRDADLLLVHDVDLLLALPRRRPVTVWDVHEDMRGVLEGEAYLPGPMRPVLPRLIGALERRAERRLHLILADESLRARFPDGHPVVPDHTDVPAVAPATGDDRLVYLGRVSRARGAAEMIELARRLRPYGIRLDVIGQADAGVRPLLRDAQREGLLDWFGHVPNAHALRMAEGALAGLSLTHDVPGFRDALPARVIEYMARGIPVITTPLPGAASLVTGTGCGLLVPFPGAGTGLPAEGAAGRDPGDTVEAAVRAVLALRDDPATRAAMGARGHAEALRRFHWPVCAPEFVAQLERWARAPHPAAARPSGHALTA</sequence>
<dbReference type="Pfam" id="PF00534">
    <property type="entry name" value="Glycos_transf_1"/>
    <property type="match status" value="1"/>
</dbReference>
<keyword evidence="3" id="KW-0328">Glycosyltransferase</keyword>
<dbReference type="EMBL" id="JBIASD010000001">
    <property type="protein sequence ID" value="MFF3664342.1"/>
    <property type="molecule type" value="Genomic_DNA"/>
</dbReference>
<comment type="caution">
    <text evidence="3">The sequence shown here is derived from an EMBL/GenBank/DDBJ whole genome shotgun (WGS) entry which is preliminary data.</text>
</comment>
<dbReference type="SUPFAM" id="SSF53756">
    <property type="entry name" value="UDP-Glycosyltransferase/glycogen phosphorylase"/>
    <property type="match status" value="1"/>
</dbReference>
<dbReference type="InterPro" id="IPR001296">
    <property type="entry name" value="Glyco_trans_1"/>
</dbReference>
<organism evidence="3 4">
    <name type="scientific">Microtetraspora malaysiensis</name>
    <dbReference type="NCBI Taxonomy" id="161358"/>
    <lineage>
        <taxon>Bacteria</taxon>
        <taxon>Bacillati</taxon>
        <taxon>Actinomycetota</taxon>
        <taxon>Actinomycetes</taxon>
        <taxon>Streptosporangiales</taxon>
        <taxon>Streptosporangiaceae</taxon>
        <taxon>Microtetraspora</taxon>
    </lineage>
</organism>
<protein>
    <submittedName>
        <fullName evidence="3">Glycosyltransferase family 4 protein</fullName>
        <ecNumber evidence="3">2.4.-.-</ecNumber>
    </submittedName>
</protein>
<name>A0ABW6SH63_9ACTN</name>
<keyword evidence="4" id="KW-1185">Reference proteome</keyword>
<dbReference type="EC" id="2.4.-.-" evidence="3"/>